<dbReference type="InterPro" id="IPR019885">
    <property type="entry name" value="Tscrpt_reg_HTH_AsnC-type_CS"/>
</dbReference>
<dbReference type="InterPro" id="IPR036390">
    <property type="entry name" value="WH_DNA-bd_sf"/>
</dbReference>
<dbReference type="Pfam" id="PF13412">
    <property type="entry name" value="HTH_24"/>
    <property type="match status" value="1"/>
</dbReference>
<dbReference type="Gene3D" id="1.10.10.10">
    <property type="entry name" value="Winged helix-like DNA-binding domain superfamily/Winged helix DNA-binding domain"/>
    <property type="match status" value="1"/>
</dbReference>
<dbReference type="EMBL" id="FNAN01000002">
    <property type="protein sequence ID" value="SDD79180.1"/>
    <property type="molecule type" value="Genomic_DNA"/>
</dbReference>
<dbReference type="SUPFAM" id="SSF46785">
    <property type="entry name" value="Winged helix' DNA-binding domain"/>
    <property type="match status" value="1"/>
</dbReference>
<dbReference type="PROSITE" id="PS00519">
    <property type="entry name" value="HTH_ASNC_1"/>
    <property type="match status" value="1"/>
</dbReference>
<dbReference type="SUPFAM" id="SSF54909">
    <property type="entry name" value="Dimeric alpha+beta barrel"/>
    <property type="match status" value="1"/>
</dbReference>
<protein>
    <submittedName>
        <fullName evidence="5">Lrp/AsnC family transcriptional regulator</fullName>
    </submittedName>
</protein>
<keyword evidence="1" id="KW-0805">Transcription regulation</keyword>
<gene>
    <name evidence="5" type="ORF">SAMN04487996_102200</name>
</gene>
<keyword evidence="6" id="KW-1185">Reference proteome</keyword>
<dbReference type="OrthoDB" id="9800326at2"/>
<dbReference type="Proteomes" id="UP000198748">
    <property type="component" value="Unassembled WGS sequence"/>
</dbReference>
<sequence>MQPDQTDRKILDLLQNNAQMTIKEIASKINLSVTPVHERIRKLEKEGFIDKYVCLLNRRKLGKSLVVYCNVTLDKQRKESFEDFNQAIVQMPEVLECSVVSGNFDYMLKVVVEDGEAYNQFYQHKLSALSSVLHISSYFVISEIKYTTGIAVL</sequence>
<evidence type="ECO:0000256" key="1">
    <source>
        <dbReference type="ARBA" id="ARBA00023015"/>
    </source>
</evidence>
<dbReference type="CDD" id="cd00090">
    <property type="entry name" value="HTH_ARSR"/>
    <property type="match status" value="1"/>
</dbReference>
<dbReference type="GO" id="GO:0043565">
    <property type="term" value="F:sequence-specific DNA binding"/>
    <property type="evidence" value="ECO:0007669"/>
    <property type="project" value="InterPro"/>
</dbReference>
<accession>A0A1G6XLY8</accession>
<evidence type="ECO:0000256" key="2">
    <source>
        <dbReference type="ARBA" id="ARBA00023125"/>
    </source>
</evidence>
<dbReference type="GO" id="GO:0005829">
    <property type="term" value="C:cytosol"/>
    <property type="evidence" value="ECO:0007669"/>
    <property type="project" value="TreeGrafter"/>
</dbReference>
<dbReference type="InterPro" id="IPR000485">
    <property type="entry name" value="AsnC-type_HTH_dom"/>
</dbReference>
<dbReference type="SMART" id="SM00344">
    <property type="entry name" value="HTH_ASNC"/>
    <property type="match status" value="1"/>
</dbReference>
<dbReference type="InterPro" id="IPR036388">
    <property type="entry name" value="WH-like_DNA-bd_sf"/>
</dbReference>
<evidence type="ECO:0000313" key="6">
    <source>
        <dbReference type="Proteomes" id="UP000198748"/>
    </source>
</evidence>
<keyword evidence="3" id="KW-0804">Transcription</keyword>
<dbReference type="GO" id="GO:0006355">
    <property type="term" value="P:regulation of DNA-templated transcription"/>
    <property type="evidence" value="ECO:0007669"/>
    <property type="project" value="UniProtKB-ARBA"/>
</dbReference>
<name>A0A1G6XLY8_9BACT</name>
<dbReference type="GO" id="GO:0043200">
    <property type="term" value="P:response to amino acid"/>
    <property type="evidence" value="ECO:0007669"/>
    <property type="project" value="TreeGrafter"/>
</dbReference>
<dbReference type="AlphaFoldDB" id="A0A1G6XLY8"/>
<dbReference type="PANTHER" id="PTHR30154">
    <property type="entry name" value="LEUCINE-RESPONSIVE REGULATORY PROTEIN"/>
    <property type="match status" value="1"/>
</dbReference>
<evidence type="ECO:0000259" key="4">
    <source>
        <dbReference type="PROSITE" id="PS50956"/>
    </source>
</evidence>
<dbReference type="RefSeq" id="WP_012779823.1">
    <property type="nucleotide sequence ID" value="NZ_FNAN01000002.1"/>
</dbReference>
<dbReference type="InterPro" id="IPR019888">
    <property type="entry name" value="Tscrpt_reg_AsnC-like"/>
</dbReference>
<feature type="domain" description="HTH asnC-type" evidence="4">
    <location>
        <begin position="1"/>
        <end position="64"/>
    </location>
</feature>
<organism evidence="5 6">
    <name type="scientific">Dyadobacter soli</name>
    <dbReference type="NCBI Taxonomy" id="659014"/>
    <lineage>
        <taxon>Bacteria</taxon>
        <taxon>Pseudomonadati</taxon>
        <taxon>Bacteroidota</taxon>
        <taxon>Cytophagia</taxon>
        <taxon>Cytophagales</taxon>
        <taxon>Spirosomataceae</taxon>
        <taxon>Dyadobacter</taxon>
    </lineage>
</organism>
<evidence type="ECO:0000256" key="3">
    <source>
        <dbReference type="ARBA" id="ARBA00023163"/>
    </source>
</evidence>
<dbReference type="PANTHER" id="PTHR30154:SF34">
    <property type="entry name" value="TRANSCRIPTIONAL REGULATOR AZLB"/>
    <property type="match status" value="1"/>
</dbReference>
<dbReference type="InterPro" id="IPR011008">
    <property type="entry name" value="Dimeric_a/b-barrel"/>
</dbReference>
<dbReference type="PRINTS" id="PR00033">
    <property type="entry name" value="HTHASNC"/>
</dbReference>
<dbReference type="STRING" id="659014.SAMN04487996_102200"/>
<keyword evidence="2" id="KW-0238">DNA-binding</keyword>
<dbReference type="PROSITE" id="PS50956">
    <property type="entry name" value="HTH_ASNC_2"/>
    <property type="match status" value="1"/>
</dbReference>
<dbReference type="Pfam" id="PF01037">
    <property type="entry name" value="AsnC_trans_reg"/>
    <property type="match status" value="1"/>
</dbReference>
<dbReference type="InterPro" id="IPR011991">
    <property type="entry name" value="ArsR-like_HTH"/>
</dbReference>
<reference evidence="6" key="1">
    <citation type="submission" date="2016-10" db="EMBL/GenBank/DDBJ databases">
        <authorList>
            <person name="Varghese N."/>
            <person name="Submissions S."/>
        </authorList>
    </citation>
    <scope>NUCLEOTIDE SEQUENCE [LARGE SCALE GENOMIC DNA]</scope>
    <source>
        <strain evidence="6">DSM 25329</strain>
    </source>
</reference>
<dbReference type="InterPro" id="IPR019887">
    <property type="entry name" value="Tscrpt_reg_AsnC/Lrp_C"/>
</dbReference>
<proteinExistence type="predicted"/>
<dbReference type="Gene3D" id="3.30.70.920">
    <property type="match status" value="1"/>
</dbReference>
<evidence type="ECO:0000313" key="5">
    <source>
        <dbReference type="EMBL" id="SDD79180.1"/>
    </source>
</evidence>